<dbReference type="InterPro" id="IPR052179">
    <property type="entry name" value="DD-CPase-like"/>
</dbReference>
<feature type="domain" description="D-alanyl-D-alanine carboxypeptidase-like core" evidence="3">
    <location>
        <begin position="313"/>
        <end position="421"/>
    </location>
</feature>
<name>A0AA41Q7L2_9ACTN</name>
<dbReference type="RefSeq" id="WP_235057761.1">
    <property type="nucleotide sequence ID" value="NZ_JAKFHA010000042.1"/>
</dbReference>
<reference evidence="4" key="1">
    <citation type="submission" date="2022-01" db="EMBL/GenBank/DDBJ databases">
        <title>Genome-Based Taxonomic Classification of the Phylum Actinobacteria.</title>
        <authorList>
            <person name="Gao Y."/>
        </authorList>
    </citation>
    <scope>NUCLEOTIDE SEQUENCE</scope>
    <source>
        <strain evidence="4">KLBMP 8922</strain>
    </source>
</reference>
<proteinExistence type="predicted"/>
<feature type="region of interest" description="Disordered" evidence="1">
    <location>
        <begin position="1"/>
        <end position="132"/>
    </location>
</feature>
<dbReference type="SUPFAM" id="SSF55166">
    <property type="entry name" value="Hedgehog/DD-peptidase"/>
    <property type="match status" value="1"/>
</dbReference>
<keyword evidence="2" id="KW-0472">Membrane</keyword>
<dbReference type="Proteomes" id="UP001165378">
    <property type="component" value="Unassembled WGS sequence"/>
</dbReference>
<keyword evidence="4" id="KW-0121">Carboxypeptidase</keyword>
<evidence type="ECO:0000256" key="2">
    <source>
        <dbReference type="SAM" id="Phobius"/>
    </source>
</evidence>
<keyword evidence="2" id="KW-0812">Transmembrane</keyword>
<evidence type="ECO:0000256" key="1">
    <source>
        <dbReference type="SAM" id="MobiDB-lite"/>
    </source>
</evidence>
<sequence length="431" mass="42381">MNQTPDQGRGPEPDSGLPAGGDAASGGPRHRVGPGPANPASPSYSDAARYLDSAWQASSSAAPAGSPSELPTQVVPIQDVGGAAAGPGTAATAPVRAPGASGAPGSPEGPAEAAREASGGSRDSRDSRDSHDGAAELDLGAYAMGAAAVPQAGGAEGAAGAAGAFAAVPGPAADRNGNGGIPAGPAVEHESGGRRRRRTAVLWGVVGAVTLAGAGLAAVKFLDGGSSGKTAKAADSTPLPVAPPTAGPLPSPSSGPESTASAAPTRTSKAPSTGPSKAGSKSPTSTASTGSKAPVDTDGDGVSDDPGARDPGKLTAAASAAYSAAKQAMAAEGVQMTLTSGKRSYQHQKDLWEQEVAKTGSSAAARNRVLPPDESSHVDGIAIDINQAAQPWMKAKGAQYGWCQIYGNESWHFEFRAKYKTEGCPALKPHP</sequence>
<feature type="region of interest" description="Disordered" evidence="1">
    <location>
        <begin position="176"/>
        <end position="195"/>
    </location>
</feature>
<feature type="region of interest" description="Disordered" evidence="1">
    <location>
        <begin position="226"/>
        <end position="313"/>
    </location>
</feature>
<feature type="transmembrane region" description="Helical" evidence="2">
    <location>
        <begin position="200"/>
        <end position="222"/>
    </location>
</feature>
<keyword evidence="2" id="KW-1133">Transmembrane helix</keyword>
<feature type="compositionally biased region" description="Pro residues" evidence="1">
    <location>
        <begin position="240"/>
        <end position="253"/>
    </location>
</feature>
<keyword evidence="4" id="KW-0645">Protease</keyword>
<dbReference type="InterPro" id="IPR003709">
    <property type="entry name" value="VanY-like_core_dom"/>
</dbReference>
<keyword evidence="4" id="KW-0378">Hydrolase</keyword>
<feature type="compositionally biased region" description="Low complexity" evidence="1">
    <location>
        <begin position="53"/>
        <end position="68"/>
    </location>
</feature>
<dbReference type="InterPro" id="IPR009045">
    <property type="entry name" value="Zn_M74/Hedgehog-like"/>
</dbReference>
<keyword evidence="5" id="KW-1185">Reference proteome</keyword>
<dbReference type="Pfam" id="PF02557">
    <property type="entry name" value="VanY"/>
    <property type="match status" value="1"/>
</dbReference>
<evidence type="ECO:0000313" key="4">
    <source>
        <dbReference type="EMBL" id="MCF2532988.1"/>
    </source>
</evidence>
<dbReference type="PANTHER" id="PTHR34385:SF1">
    <property type="entry name" value="PEPTIDOGLYCAN L-ALANYL-D-GLUTAMATE ENDOPEPTIDASE CWLK"/>
    <property type="match status" value="1"/>
</dbReference>
<gene>
    <name evidence="4" type="ORF">LZ495_38050</name>
</gene>
<dbReference type="PANTHER" id="PTHR34385">
    <property type="entry name" value="D-ALANYL-D-ALANINE CARBOXYPEPTIDASE"/>
    <property type="match status" value="1"/>
</dbReference>
<feature type="compositionally biased region" description="Basic and acidic residues" evidence="1">
    <location>
        <begin position="122"/>
        <end position="132"/>
    </location>
</feature>
<comment type="caution">
    <text evidence="4">The sequence shown here is derived from an EMBL/GenBank/DDBJ whole genome shotgun (WGS) entry which is preliminary data.</text>
</comment>
<evidence type="ECO:0000259" key="3">
    <source>
        <dbReference type="Pfam" id="PF02557"/>
    </source>
</evidence>
<accession>A0AA41Q7L2</accession>
<dbReference type="EMBL" id="JAKFHA010000042">
    <property type="protein sequence ID" value="MCF2532988.1"/>
    <property type="molecule type" value="Genomic_DNA"/>
</dbReference>
<feature type="compositionally biased region" description="Polar residues" evidence="1">
    <location>
        <begin position="257"/>
        <end position="291"/>
    </location>
</feature>
<dbReference type="GO" id="GO:0004180">
    <property type="term" value="F:carboxypeptidase activity"/>
    <property type="evidence" value="ECO:0007669"/>
    <property type="project" value="UniProtKB-KW"/>
</dbReference>
<evidence type="ECO:0000313" key="5">
    <source>
        <dbReference type="Proteomes" id="UP001165378"/>
    </source>
</evidence>
<dbReference type="Gene3D" id="3.30.1380.10">
    <property type="match status" value="1"/>
</dbReference>
<protein>
    <submittedName>
        <fullName evidence="4">D-alanyl-D-alanine carboxypeptidase family protein</fullName>
    </submittedName>
</protein>
<dbReference type="AlphaFoldDB" id="A0AA41Q7L2"/>
<dbReference type="GO" id="GO:0006508">
    <property type="term" value="P:proteolysis"/>
    <property type="evidence" value="ECO:0007669"/>
    <property type="project" value="InterPro"/>
</dbReference>
<feature type="compositionally biased region" description="Low complexity" evidence="1">
    <location>
        <begin position="80"/>
        <end position="121"/>
    </location>
</feature>
<organism evidence="4 5">
    <name type="scientific">Yinghuangia soli</name>
    <dbReference type="NCBI Taxonomy" id="2908204"/>
    <lineage>
        <taxon>Bacteria</taxon>
        <taxon>Bacillati</taxon>
        <taxon>Actinomycetota</taxon>
        <taxon>Actinomycetes</taxon>
        <taxon>Kitasatosporales</taxon>
        <taxon>Streptomycetaceae</taxon>
        <taxon>Yinghuangia</taxon>
    </lineage>
</organism>